<reference evidence="5 6" key="1">
    <citation type="submission" date="2011-07" db="EMBL/GenBank/DDBJ databases">
        <title>The complete genome of chromosome of Emticicia oligotrophica DSM 17448.</title>
        <authorList>
            <consortium name="US DOE Joint Genome Institute (JGI-PGF)"/>
            <person name="Lucas S."/>
            <person name="Han J."/>
            <person name="Lapidus A."/>
            <person name="Bruce D."/>
            <person name="Goodwin L."/>
            <person name="Pitluck S."/>
            <person name="Peters L."/>
            <person name="Kyrpides N."/>
            <person name="Mavromatis K."/>
            <person name="Ivanova N."/>
            <person name="Ovchinnikova G."/>
            <person name="Teshima H."/>
            <person name="Detter J.C."/>
            <person name="Tapia R."/>
            <person name="Han C."/>
            <person name="Land M."/>
            <person name="Hauser L."/>
            <person name="Markowitz V."/>
            <person name="Cheng J.-F."/>
            <person name="Hugenholtz P."/>
            <person name="Woyke T."/>
            <person name="Wu D."/>
            <person name="Tindall B."/>
            <person name="Pomrenke H."/>
            <person name="Brambilla E."/>
            <person name="Klenk H.-P."/>
            <person name="Eisen J.A."/>
        </authorList>
    </citation>
    <scope>NUCLEOTIDE SEQUENCE [LARGE SCALE GENOMIC DNA]</scope>
    <source>
        <strain evidence="5 6">DSM 17448</strain>
    </source>
</reference>
<feature type="transmembrane region" description="Helical" evidence="3">
    <location>
        <begin position="100"/>
        <end position="118"/>
    </location>
</feature>
<sequence>MFSSELIGHLHPLIVHLPIGILIFAYIMMVLQSIQKSDMESAIHLAFLLGAISSIFACVAGWLLAQSGDYETDAIFKHQWTGISTAIFSMLACFLKKYRWILATLNIILLTITGHLGGNLTHGEDYLFSSQSKTPTTTDSTTIASFENNDTTQKNNQTLVRRSFVYRDKVVPILKTKCYNCHSASKKKGGLRLDTETFIKKGGKNGQILLPGNPSKSTLFTHLILPEDDDKHMPPKGKTQLTKSEISAIHFWIKKGASFAEEIETITNESNVTPIPNLAIPNSKITSEEITNIPVSENETDKNTEVKLLSQNTEAASPEILEKLKQQNIGIAHLGDGSNYLSANFVNVRNYQPSLLDNLENITNQLVRLRLSNQPINDEAVKKIANFKNLTRLNLENTRISDVSLEYLKALPKLQQLNLYGTNITDKGLAVLTKYPNLKVIYLWQTKVSKSGIEQLKKSLPSLQIETGEFQFAKPDTNRNIR</sequence>
<gene>
    <name evidence="5" type="ordered locus">Emtol_1360</name>
</gene>
<dbReference type="InterPro" id="IPR011429">
    <property type="entry name" value="Cyt_c_Planctomycete-type"/>
</dbReference>
<dbReference type="Pfam" id="PF07635">
    <property type="entry name" value="PSCyt1"/>
    <property type="match status" value="1"/>
</dbReference>
<evidence type="ECO:0000259" key="4">
    <source>
        <dbReference type="Pfam" id="PF07635"/>
    </source>
</evidence>
<dbReference type="InterPro" id="IPR025875">
    <property type="entry name" value="Leu-rich_rpt_4"/>
</dbReference>
<keyword evidence="6" id="KW-1185">Reference proteome</keyword>
<feature type="transmembrane region" description="Helical" evidence="3">
    <location>
        <begin position="77"/>
        <end position="95"/>
    </location>
</feature>
<keyword evidence="3" id="KW-1133">Transmembrane helix</keyword>
<name>A0ABM5MZA6_EMTOG</name>
<dbReference type="EMBL" id="CP002961">
    <property type="protein sequence ID" value="AFK02509.1"/>
    <property type="molecule type" value="Genomic_DNA"/>
</dbReference>
<dbReference type="PANTHER" id="PTHR35889:SF3">
    <property type="entry name" value="F-BOX DOMAIN-CONTAINING PROTEIN"/>
    <property type="match status" value="1"/>
</dbReference>
<keyword evidence="3" id="KW-0472">Membrane</keyword>
<proteinExistence type="predicted"/>
<dbReference type="Proteomes" id="UP000002875">
    <property type="component" value="Chromosome"/>
</dbReference>
<protein>
    <submittedName>
        <fullName evidence="5">Planctomycete cytochrome C</fullName>
    </submittedName>
</protein>
<keyword evidence="1" id="KW-0433">Leucine-rich repeat</keyword>
<dbReference type="PANTHER" id="PTHR35889">
    <property type="entry name" value="CYCLOINULO-OLIGOSACCHARIDE FRUCTANOTRANSFERASE-RELATED"/>
    <property type="match status" value="1"/>
</dbReference>
<organism evidence="5 6">
    <name type="scientific">Emticicia oligotrophica (strain DSM 17448 / CIP 109782 / MTCC 6937 / GPTSA100-15)</name>
    <dbReference type="NCBI Taxonomy" id="929562"/>
    <lineage>
        <taxon>Bacteria</taxon>
        <taxon>Pseudomonadati</taxon>
        <taxon>Bacteroidota</taxon>
        <taxon>Cytophagia</taxon>
        <taxon>Cytophagales</taxon>
        <taxon>Leadbetterellaceae</taxon>
        <taxon>Emticicia</taxon>
    </lineage>
</organism>
<keyword evidence="2" id="KW-0677">Repeat</keyword>
<accession>A0ABM5MZA6</accession>
<feature type="transmembrane region" description="Helical" evidence="3">
    <location>
        <begin position="43"/>
        <end position="65"/>
    </location>
</feature>
<evidence type="ECO:0000256" key="1">
    <source>
        <dbReference type="ARBA" id="ARBA00022614"/>
    </source>
</evidence>
<dbReference type="RefSeq" id="WP_015028209.1">
    <property type="nucleotide sequence ID" value="NC_018748.1"/>
</dbReference>
<feature type="domain" description="Cytochrome C Planctomycete-type" evidence="4">
    <location>
        <begin position="178"/>
        <end position="237"/>
    </location>
</feature>
<dbReference type="SUPFAM" id="SSF52047">
    <property type="entry name" value="RNI-like"/>
    <property type="match status" value="1"/>
</dbReference>
<evidence type="ECO:0000313" key="6">
    <source>
        <dbReference type="Proteomes" id="UP000002875"/>
    </source>
</evidence>
<dbReference type="InterPro" id="IPR032675">
    <property type="entry name" value="LRR_dom_sf"/>
</dbReference>
<dbReference type="Gene3D" id="3.80.10.10">
    <property type="entry name" value="Ribonuclease Inhibitor"/>
    <property type="match status" value="1"/>
</dbReference>
<evidence type="ECO:0000256" key="2">
    <source>
        <dbReference type="ARBA" id="ARBA00022737"/>
    </source>
</evidence>
<dbReference type="Pfam" id="PF12799">
    <property type="entry name" value="LRR_4"/>
    <property type="match status" value="1"/>
</dbReference>
<keyword evidence="3" id="KW-0812">Transmembrane</keyword>
<evidence type="ECO:0000256" key="3">
    <source>
        <dbReference type="SAM" id="Phobius"/>
    </source>
</evidence>
<evidence type="ECO:0000313" key="5">
    <source>
        <dbReference type="EMBL" id="AFK02509.1"/>
    </source>
</evidence>
<feature type="transmembrane region" description="Helical" evidence="3">
    <location>
        <begin position="12"/>
        <end position="31"/>
    </location>
</feature>